<organism evidence="1 2">
    <name type="scientific">Choristoneura fumiferana</name>
    <name type="common">Spruce budworm moth</name>
    <name type="synonym">Archips fumiferana</name>
    <dbReference type="NCBI Taxonomy" id="7141"/>
    <lineage>
        <taxon>Eukaryota</taxon>
        <taxon>Metazoa</taxon>
        <taxon>Ecdysozoa</taxon>
        <taxon>Arthropoda</taxon>
        <taxon>Hexapoda</taxon>
        <taxon>Insecta</taxon>
        <taxon>Pterygota</taxon>
        <taxon>Neoptera</taxon>
        <taxon>Endopterygota</taxon>
        <taxon>Lepidoptera</taxon>
        <taxon>Glossata</taxon>
        <taxon>Ditrysia</taxon>
        <taxon>Tortricoidea</taxon>
        <taxon>Tortricidae</taxon>
        <taxon>Tortricinae</taxon>
        <taxon>Choristoneura</taxon>
    </lineage>
</organism>
<dbReference type="Proteomes" id="UP001064048">
    <property type="component" value="Chromosome 29"/>
</dbReference>
<name>A0ACC0KAR4_CHOFU</name>
<protein>
    <submittedName>
        <fullName evidence="1">Uncharacterized protein</fullName>
    </submittedName>
</protein>
<proteinExistence type="predicted"/>
<accession>A0ACC0KAR4</accession>
<evidence type="ECO:0000313" key="1">
    <source>
        <dbReference type="EMBL" id="KAI8433571.1"/>
    </source>
</evidence>
<evidence type="ECO:0000313" key="2">
    <source>
        <dbReference type="Proteomes" id="UP001064048"/>
    </source>
</evidence>
<gene>
    <name evidence="1" type="ORF">MSG28_015592</name>
</gene>
<sequence>MDFRRWIEHHSLHNGSRRKIRLLLVGPSNVHVDEEIVSQALGYGVVYMSGGEGRDDFGGVLVRGAAGALLKMLSGRQSGILFKSGSGQALLVTSFAWSLAEPTHVILEDKRTIRCVRGTLALWLELGSPPTFPSASVVGAENLKPFELSFSLTISAAVATWKPSPCRDTDAFHCHIHMLLNEAFVPFSKLQNTPSKMPT</sequence>
<dbReference type="EMBL" id="CM046129">
    <property type="protein sequence ID" value="KAI8433571.1"/>
    <property type="molecule type" value="Genomic_DNA"/>
</dbReference>
<reference evidence="1 2" key="1">
    <citation type="journal article" date="2022" name="Genome Biol. Evol.">
        <title>The Spruce Budworm Genome: Reconstructing the Evolutionary History of Antifreeze Proteins.</title>
        <authorList>
            <person name="Beliveau C."/>
            <person name="Gagne P."/>
            <person name="Picq S."/>
            <person name="Vernygora O."/>
            <person name="Keeling C.I."/>
            <person name="Pinkney K."/>
            <person name="Doucet D."/>
            <person name="Wen F."/>
            <person name="Johnston J.S."/>
            <person name="Maaroufi H."/>
            <person name="Boyle B."/>
            <person name="Laroche J."/>
            <person name="Dewar K."/>
            <person name="Juretic N."/>
            <person name="Blackburn G."/>
            <person name="Nisole A."/>
            <person name="Brunet B."/>
            <person name="Brandao M."/>
            <person name="Lumley L."/>
            <person name="Duan J."/>
            <person name="Quan G."/>
            <person name="Lucarotti C.J."/>
            <person name="Roe A.D."/>
            <person name="Sperling F.A.H."/>
            <person name="Levesque R.C."/>
            <person name="Cusson M."/>
        </authorList>
    </citation>
    <scope>NUCLEOTIDE SEQUENCE [LARGE SCALE GENOMIC DNA]</scope>
    <source>
        <strain evidence="1">Glfc:IPQL:Cfum</strain>
    </source>
</reference>
<comment type="caution">
    <text evidence="1">The sequence shown here is derived from an EMBL/GenBank/DDBJ whole genome shotgun (WGS) entry which is preliminary data.</text>
</comment>
<keyword evidence="2" id="KW-1185">Reference proteome</keyword>